<evidence type="ECO:0000256" key="5">
    <source>
        <dbReference type="ARBA" id="ARBA00022776"/>
    </source>
</evidence>
<dbReference type="AlphaFoldDB" id="A0A9P4L701"/>
<sequence length="391" mass="42306">MASAKQQENMLLTEHFTWPPISLIDDIINAVNEVLYRCTDSFETGLSSADPALLGFADRYAAEGRTAEVDDEGNAVYEEARLEIEEGVLKLETLMENAVDKNFDRLEIWTLRNVLCLPRGEEELARWVRLGHYENVQTSPKDSSLTPEALFTLRRKLIETQKLNAALVAEKSRNDAQIASLRSLLQPAIPPKHSDARSSTSPAKPTDQSSANSTAPFAFLTHTPAAQALGIQTLPPQSITATTTTPESRTPLTTHTAFTASQLPYLRQLLASLKPHIATAAALPSNTTNSRASEKDEVKRERKMYVESQSKRILERRGVDTRDGVEGVWGGSRVRAEEIRGLEGLVGGLSGGGLSGGGKGDVKREGSGSGSGEDTTMGAGEDEQGDAMDTS</sequence>
<evidence type="ECO:0000256" key="8">
    <source>
        <dbReference type="ARBA" id="ARBA00023306"/>
    </source>
</evidence>
<dbReference type="GO" id="GO:0000070">
    <property type="term" value="P:mitotic sister chromatid segregation"/>
    <property type="evidence" value="ECO:0007669"/>
    <property type="project" value="TreeGrafter"/>
</dbReference>
<keyword evidence="5" id="KW-0498">Mitosis</keyword>
<dbReference type="PANTHER" id="PTHR14527">
    <property type="entry name" value="PROTEIN MIS12 HOMOLOG"/>
    <property type="match status" value="1"/>
</dbReference>
<dbReference type="InterPro" id="IPR008685">
    <property type="entry name" value="Centromere_Mis12"/>
</dbReference>
<dbReference type="PANTHER" id="PTHR14527:SF2">
    <property type="entry name" value="PROTEIN MIS12 HOMOLOG"/>
    <property type="match status" value="1"/>
</dbReference>
<accession>A0A9P4L701</accession>
<evidence type="ECO:0000256" key="10">
    <source>
        <dbReference type="SAM" id="MobiDB-lite"/>
    </source>
</evidence>
<evidence type="ECO:0000313" key="12">
    <source>
        <dbReference type="Proteomes" id="UP000800039"/>
    </source>
</evidence>
<dbReference type="EMBL" id="ML976617">
    <property type="protein sequence ID" value="KAF1844370.1"/>
    <property type="molecule type" value="Genomic_DNA"/>
</dbReference>
<gene>
    <name evidence="11" type="ORF">K460DRAFT_317867</name>
</gene>
<dbReference type="GO" id="GO:0005634">
    <property type="term" value="C:nucleus"/>
    <property type="evidence" value="ECO:0007669"/>
    <property type="project" value="InterPro"/>
</dbReference>
<feature type="region of interest" description="Disordered" evidence="10">
    <location>
        <begin position="187"/>
        <end position="213"/>
    </location>
</feature>
<evidence type="ECO:0000256" key="9">
    <source>
        <dbReference type="ARBA" id="ARBA00023328"/>
    </source>
</evidence>
<reference evidence="11" key="1">
    <citation type="submission" date="2020-01" db="EMBL/GenBank/DDBJ databases">
        <authorList>
            <consortium name="DOE Joint Genome Institute"/>
            <person name="Haridas S."/>
            <person name="Albert R."/>
            <person name="Binder M."/>
            <person name="Bloem J."/>
            <person name="Labutti K."/>
            <person name="Salamov A."/>
            <person name="Andreopoulos B."/>
            <person name="Baker S.E."/>
            <person name="Barry K."/>
            <person name="Bills G."/>
            <person name="Bluhm B.H."/>
            <person name="Cannon C."/>
            <person name="Castanera R."/>
            <person name="Culley D.E."/>
            <person name="Daum C."/>
            <person name="Ezra D."/>
            <person name="Gonzalez J.B."/>
            <person name="Henrissat B."/>
            <person name="Kuo A."/>
            <person name="Liang C."/>
            <person name="Lipzen A."/>
            <person name="Lutzoni F."/>
            <person name="Magnuson J."/>
            <person name="Mondo S."/>
            <person name="Nolan M."/>
            <person name="Ohm R."/>
            <person name="Pangilinan J."/>
            <person name="Park H.-J."/>
            <person name="Ramirez L."/>
            <person name="Alfaro M."/>
            <person name="Sun H."/>
            <person name="Tritt A."/>
            <person name="Yoshinaga Y."/>
            <person name="Zwiers L.-H."/>
            <person name="Turgeon B.G."/>
            <person name="Goodwin S.B."/>
            <person name="Spatafora J.W."/>
            <person name="Crous P.W."/>
            <person name="Grigoriev I.V."/>
        </authorList>
    </citation>
    <scope>NUCLEOTIDE SEQUENCE</scope>
    <source>
        <strain evidence="11">CBS 394.84</strain>
    </source>
</reference>
<organism evidence="11 12">
    <name type="scientific">Cucurbitaria berberidis CBS 394.84</name>
    <dbReference type="NCBI Taxonomy" id="1168544"/>
    <lineage>
        <taxon>Eukaryota</taxon>
        <taxon>Fungi</taxon>
        <taxon>Dikarya</taxon>
        <taxon>Ascomycota</taxon>
        <taxon>Pezizomycotina</taxon>
        <taxon>Dothideomycetes</taxon>
        <taxon>Pleosporomycetidae</taxon>
        <taxon>Pleosporales</taxon>
        <taxon>Pleosporineae</taxon>
        <taxon>Cucurbitariaceae</taxon>
        <taxon>Cucurbitaria</taxon>
    </lineage>
</organism>
<dbReference type="Pfam" id="PF05859">
    <property type="entry name" value="Mis12"/>
    <property type="match status" value="1"/>
</dbReference>
<feature type="region of interest" description="Disordered" evidence="10">
    <location>
        <begin position="345"/>
        <end position="391"/>
    </location>
</feature>
<keyword evidence="8" id="KW-0131">Cell cycle</keyword>
<keyword evidence="12" id="KW-1185">Reference proteome</keyword>
<dbReference type="GO" id="GO:0051382">
    <property type="term" value="P:kinetochore assembly"/>
    <property type="evidence" value="ECO:0007669"/>
    <property type="project" value="TreeGrafter"/>
</dbReference>
<keyword evidence="6" id="KW-0995">Kinetochore</keyword>
<evidence type="ECO:0000256" key="4">
    <source>
        <dbReference type="ARBA" id="ARBA00022618"/>
    </source>
</evidence>
<protein>
    <recommendedName>
        <fullName evidence="13">Mis12 domain-containing protein</fullName>
    </recommendedName>
</protein>
<comment type="similarity">
    <text evidence="2">Belongs to the mis12 family.</text>
</comment>
<comment type="caution">
    <text evidence="11">The sequence shown here is derived from an EMBL/GenBank/DDBJ whole genome shotgun (WGS) entry which is preliminary data.</text>
</comment>
<feature type="compositionally biased region" description="Gly residues" evidence="10">
    <location>
        <begin position="345"/>
        <end position="359"/>
    </location>
</feature>
<evidence type="ECO:0008006" key="13">
    <source>
        <dbReference type="Google" id="ProtNLM"/>
    </source>
</evidence>
<keyword evidence="3" id="KW-0158">Chromosome</keyword>
<feature type="compositionally biased region" description="Basic and acidic residues" evidence="10">
    <location>
        <begin position="292"/>
        <end position="303"/>
    </location>
</feature>
<keyword evidence="4" id="KW-0132">Cell division</keyword>
<evidence type="ECO:0000256" key="1">
    <source>
        <dbReference type="ARBA" id="ARBA00004629"/>
    </source>
</evidence>
<evidence type="ECO:0000256" key="3">
    <source>
        <dbReference type="ARBA" id="ARBA00022454"/>
    </source>
</evidence>
<name>A0A9P4L701_9PLEO</name>
<dbReference type="GeneID" id="63847621"/>
<dbReference type="GO" id="GO:0051301">
    <property type="term" value="P:cell division"/>
    <property type="evidence" value="ECO:0007669"/>
    <property type="project" value="UniProtKB-KW"/>
</dbReference>
<evidence type="ECO:0000256" key="2">
    <source>
        <dbReference type="ARBA" id="ARBA00008643"/>
    </source>
</evidence>
<comment type="subcellular location">
    <subcellularLocation>
        <location evidence="1">Chromosome</location>
        <location evidence="1">Centromere</location>
        <location evidence="1">Kinetochore</location>
    </subcellularLocation>
</comment>
<dbReference type="GO" id="GO:0000444">
    <property type="term" value="C:MIS12/MIND type complex"/>
    <property type="evidence" value="ECO:0007669"/>
    <property type="project" value="TreeGrafter"/>
</dbReference>
<keyword evidence="7" id="KW-0175">Coiled coil</keyword>
<feature type="compositionally biased region" description="Polar residues" evidence="10">
    <location>
        <begin position="197"/>
        <end position="213"/>
    </location>
</feature>
<evidence type="ECO:0000256" key="7">
    <source>
        <dbReference type="ARBA" id="ARBA00023054"/>
    </source>
</evidence>
<evidence type="ECO:0000313" key="11">
    <source>
        <dbReference type="EMBL" id="KAF1844370.1"/>
    </source>
</evidence>
<dbReference type="Proteomes" id="UP000800039">
    <property type="component" value="Unassembled WGS sequence"/>
</dbReference>
<proteinExistence type="inferred from homology"/>
<dbReference type="OrthoDB" id="1884855at2759"/>
<feature type="region of interest" description="Disordered" evidence="10">
    <location>
        <begin position="282"/>
        <end position="303"/>
    </location>
</feature>
<feature type="compositionally biased region" description="Acidic residues" evidence="10">
    <location>
        <begin position="380"/>
        <end position="391"/>
    </location>
</feature>
<keyword evidence="9" id="KW-0137">Centromere</keyword>
<dbReference type="RefSeq" id="XP_040786933.1">
    <property type="nucleotide sequence ID" value="XM_040930369.1"/>
</dbReference>
<evidence type="ECO:0000256" key="6">
    <source>
        <dbReference type="ARBA" id="ARBA00022838"/>
    </source>
</evidence>